<evidence type="ECO:0000256" key="1">
    <source>
        <dbReference type="ARBA" id="ARBA00004123"/>
    </source>
</evidence>
<dbReference type="GO" id="GO:0000981">
    <property type="term" value="F:DNA-binding transcription factor activity, RNA polymerase II-specific"/>
    <property type="evidence" value="ECO:0007669"/>
    <property type="project" value="InterPro"/>
</dbReference>
<keyword evidence="2" id="KW-0479">Metal-binding</keyword>
<dbReference type="InterPro" id="IPR051615">
    <property type="entry name" value="Transcr_Regulatory_Elem"/>
</dbReference>
<dbReference type="Pfam" id="PF00172">
    <property type="entry name" value="Zn_clus"/>
    <property type="match status" value="1"/>
</dbReference>
<dbReference type="GO" id="GO:0008270">
    <property type="term" value="F:zinc ion binding"/>
    <property type="evidence" value="ECO:0007669"/>
    <property type="project" value="InterPro"/>
</dbReference>
<evidence type="ECO:0000256" key="4">
    <source>
        <dbReference type="ARBA" id="ARBA00023015"/>
    </source>
</evidence>
<dbReference type="OrthoDB" id="10261408at2759"/>
<evidence type="ECO:0000313" key="11">
    <source>
        <dbReference type="Proteomes" id="UP000756132"/>
    </source>
</evidence>
<evidence type="ECO:0000256" key="6">
    <source>
        <dbReference type="ARBA" id="ARBA00023163"/>
    </source>
</evidence>
<evidence type="ECO:0000256" key="3">
    <source>
        <dbReference type="ARBA" id="ARBA00022833"/>
    </source>
</evidence>
<organism evidence="10 11">
    <name type="scientific">Passalora fulva</name>
    <name type="common">Tomato leaf mold</name>
    <name type="synonym">Cladosporium fulvum</name>
    <dbReference type="NCBI Taxonomy" id="5499"/>
    <lineage>
        <taxon>Eukaryota</taxon>
        <taxon>Fungi</taxon>
        <taxon>Dikarya</taxon>
        <taxon>Ascomycota</taxon>
        <taxon>Pezizomycotina</taxon>
        <taxon>Dothideomycetes</taxon>
        <taxon>Dothideomycetidae</taxon>
        <taxon>Mycosphaerellales</taxon>
        <taxon>Mycosphaerellaceae</taxon>
        <taxon>Fulvia</taxon>
    </lineage>
</organism>
<dbReference type="EMBL" id="CP090163">
    <property type="protein sequence ID" value="UJO11806.1"/>
    <property type="molecule type" value="Genomic_DNA"/>
</dbReference>
<evidence type="ECO:0000259" key="9">
    <source>
        <dbReference type="PROSITE" id="PS50048"/>
    </source>
</evidence>
<keyword evidence="11" id="KW-1185">Reference proteome</keyword>
<feature type="compositionally biased region" description="Polar residues" evidence="8">
    <location>
        <begin position="172"/>
        <end position="181"/>
    </location>
</feature>
<comment type="subcellular location">
    <subcellularLocation>
        <location evidence="1">Nucleus</location>
    </subcellularLocation>
</comment>
<evidence type="ECO:0000256" key="2">
    <source>
        <dbReference type="ARBA" id="ARBA00022723"/>
    </source>
</evidence>
<reference evidence="10" key="1">
    <citation type="submission" date="2021-12" db="EMBL/GenBank/DDBJ databases">
        <authorList>
            <person name="Zaccaron A."/>
            <person name="Stergiopoulos I."/>
        </authorList>
    </citation>
    <scope>NUCLEOTIDE SEQUENCE</scope>
    <source>
        <strain evidence="10">Race5_Kim</strain>
    </source>
</reference>
<dbReference type="CDD" id="cd00067">
    <property type="entry name" value="GAL4"/>
    <property type="match status" value="1"/>
</dbReference>
<dbReference type="PROSITE" id="PS00463">
    <property type="entry name" value="ZN2_CY6_FUNGAL_1"/>
    <property type="match status" value="1"/>
</dbReference>
<dbReference type="GeneID" id="71981494"/>
<evidence type="ECO:0000256" key="7">
    <source>
        <dbReference type="ARBA" id="ARBA00023242"/>
    </source>
</evidence>
<dbReference type="PANTHER" id="PTHR31313:SF81">
    <property type="entry name" value="TY1 ENHANCER ACTIVATOR"/>
    <property type="match status" value="1"/>
</dbReference>
<dbReference type="InterPro" id="IPR001138">
    <property type="entry name" value="Zn2Cys6_DnaBD"/>
</dbReference>
<name>A0A9Q8P3I8_PASFU</name>
<dbReference type="GO" id="GO:0003677">
    <property type="term" value="F:DNA binding"/>
    <property type="evidence" value="ECO:0007669"/>
    <property type="project" value="UniProtKB-KW"/>
</dbReference>
<dbReference type="PANTHER" id="PTHR31313">
    <property type="entry name" value="TY1 ENHANCER ACTIVATOR"/>
    <property type="match status" value="1"/>
</dbReference>
<keyword evidence="4" id="KW-0805">Transcription regulation</keyword>
<evidence type="ECO:0000256" key="8">
    <source>
        <dbReference type="SAM" id="MobiDB-lite"/>
    </source>
</evidence>
<gene>
    <name evidence="10" type="ORF">CLAFUR5_01616</name>
</gene>
<keyword evidence="3" id="KW-0862">Zinc</keyword>
<dbReference type="RefSeq" id="XP_047756172.1">
    <property type="nucleotide sequence ID" value="XM_047900764.1"/>
</dbReference>
<dbReference type="SMART" id="SM00066">
    <property type="entry name" value="GAL4"/>
    <property type="match status" value="1"/>
</dbReference>
<sequence length="354" mass="38667">MSEGHPSTVTDAQTYRFISDPGHKENLSGRVRAACLTCRRKKIKCSGEPNCRTCREKGLVCEGLPERKRPRRDAPDVANHTLASRVGINRRQRIISGKRSSISQTAALSACEDFTDHNDHLTGRASTSLKDALSSTIDCKAQSGQIATRTLAQRNSSRRNSLPNQMHKDTWQVHQAPSQPQHNDRPAVPSMGGDTATSISTVSRLNQTAEPLPTVGDDRDDGTAGWWFGAGGEFVAMPPETRTRRQTVACLFPACDVADPRYQMPSGGYSFFDDSSLLANHTPAAEFTPGDFSAWLDANAPDLASMLPSTFPVDSVNAFNHPTRTSDALTIPLAQTAPNQDGHFEDYFNQGWPK</sequence>
<feature type="domain" description="Zn(2)-C6 fungal-type" evidence="9">
    <location>
        <begin position="34"/>
        <end position="61"/>
    </location>
</feature>
<evidence type="ECO:0000313" key="10">
    <source>
        <dbReference type="EMBL" id="UJO11806.1"/>
    </source>
</evidence>
<dbReference type="KEGG" id="ffu:CLAFUR5_01616"/>
<evidence type="ECO:0000256" key="5">
    <source>
        <dbReference type="ARBA" id="ARBA00023125"/>
    </source>
</evidence>
<dbReference type="InterPro" id="IPR036864">
    <property type="entry name" value="Zn2-C6_fun-type_DNA-bd_sf"/>
</dbReference>
<dbReference type="GO" id="GO:0005634">
    <property type="term" value="C:nucleus"/>
    <property type="evidence" value="ECO:0007669"/>
    <property type="project" value="UniProtKB-SubCell"/>
</dbReference>
<keyword evidence="5" id="KW-0238">DNA-binding</keyword>
<dbReference type="PROSITE" id="PS50048">
    <property type="entry name" value="ZN2_CY6_FUNGAL_2"/>
    <property type="match status" value="1"/>
</dbReference>
<keyword evidence="6" id="KW-0804">Transcription</keyword>
<keyword evidence="7" id="KW-0539">Nucleus</keyword>
<dbReference type="SUPFAM" id="SSF57701">
    <property type="entry name" value="Zn2/Cys6 DNA-binding domain"/>
    <property type="match status" value="1"/>
</dbReference>
<accession>A0A9Q8P3I8</accession>
<dbReference type="Proteomes" id="UP000756132">
    <property type="component" value="Chromosome 1"/>
</dbReference>
<proteinExistence type="predicted"/>
<dbReference type="AlphaFoldDB" id="A0A9Q8P3I8"/>
<protein>
    <recommendedName>
        <fullName evidence="9">Zn(2)-C6 fungal-type domain-containing protein</fullName>
    </recommendedName>
</protein>
<reference evidence="10" key="2">
    <citation type="journal article" date="2022" name="Microb. Genom.">
        <title>A chromosome-scale genome assembly of the tomato pathogen Cladosporium fulvum reveals a compartmentalized genome architecture and the presence of a dispensable chromosome.</title>
        <authorList>
            <person name="Zaccaron A.Z."/>
            <person name="Chen L.H."/>
            <person name="Samaras A."/>
            <person name="Stergiopoulos I."/>
        </authorList>
    </citation>
    <scope>NUCLEOTIDE SEQUENCE</scope>
    <source>
        <strain evidence="10">Race5_Kim</strain>
    </source>
</reference>
<feature type="region of interest" description="Disordered" evidence="8">
    <location>
        <begin position="170"/>
        <end position="197"/>
    </location>
</feature>
<dbReference type="Gene3D" id="4.10.240.10">
    <property type="entry name" value="Zn(2)-C6 fungal-type DNA-binding domain"/>
    <property type="match status" value="1"/>
</dbReference>